<protein>
    <submittedName>
        <fullName evidence="2">Peptidase inhibitor family I36 protein</fullName>
    </submittedName>
</protein>
<proteinExistence type="predicted"/>
<reference evidence="2" key="1">
    <citation type="submission" date="2022-08" db="EMBL/GenBank/DDBJ databases">
        <authorList>
            <person name="Bogun A."/>
            <person name="Kislichkina A."/>
            <person name="Solomentsev V."/>
            <person name="Skryabin Y."/>
            <person name="Sizova A."/>
            <person name="Platonov M."/>
            <person name="Dentovskaya S."/>
        </authorList>
    </citation>
    <scope>NUCLEOTIDE SEQUENCE</scope>
    <source>
        <strain evidence="2">SCPM-O-B-7604</strain>
    </source>
</reference>
<evidence type="ECO:0000256" key="1">
    <source>
        <dbReference type="SAM" id="SignalP"/>
    </source>
</evidence>
<dbReference type="RefSeq" id="WP_050150987.1">
    <property type="nucleotide sequence ID" value="NZ_CABHWQ010000015.1"/>
</dbReference>
<sequence>MKKFIYMMIPIILYSGIAPADQINLVNTRKEDMACFYKDNNYSNEMFCVENNTAIGQLGNNHNNNTSSIKVPRGLAATIYQDSYYKGESTIIYTDTNMKELEALGFQDKISSFYITSAACFYTEDNFTGLQHCLATDHNENFYKNSKSKIRNDSISSIYIPKDILVSIYKNDNFNPPYYLIHESIDADGLRKIGMLNDISSIQTFNDKYAFCIDKCVINKVINYPLNSIFGTYWHNDSLPYKYVLLNMKRTQNDNYQIVLFEDSNIYVNYPTITFKHRNQQEEFTFNLNEHSNEITLLIRINDPSIEIQYVESYNTQYINSSPLIAFESENMTEIEPNIIVFNKEMEWPLIINSAVFAVKQGLSLPKRNTNNVMICITNPLLGLYNYVVQGRCNQPELFVTKLERLFSDNAAGHPEKILQVAGSAKPLTPLQNNTPKHPASAHPLLMQLTHINADTRGHTLSIAGAAFACKTPLVGGIHHITRRQIKPNLDPHCILWTMDILTDYTLLFGSSIITWNRNHFGQVISNIIAHGATGFAVRDPHIEARLVASVLEHLHPTSPNEIAHLKTAFDYAQLTYVGYQELNALATDQEESFTLAREPRQAQALPMGRYELQLSSYMYREVVPRIREYQQWVEHPELRFDVEVISGTPAETSAARQRVLLTAEQWRETYFRQSIPRVPSGQPNSQAATFMQTGRTVSDIVRSWLRTPSEDYIYIVVRLRGEIVSLAVATDIGNDNVGLAASITAPAYVINPVAENAVRGSGTAAVHALAKYLKEKKKKSLVSIVISQPSAIVKNKLGFKFIEDM</sequence>
<dbReference type="GeneID" id="75140390"/>
<evidence type="ECO:0000313" key="3">
    <source>
        <dbReference type="Proteomes" id="UP001057860"/>
    </source>
</evidence>
<organism evidence="2 3">
    <name type="scientific">Yersinia alsatica</name>
    <dbReference type="NCBI Taxonomy" id="2890317"/>
    <lineage>
        <taxon>Bacteria</taxon>
        <taxon>Pseudomonadati</taxon>
        <taxon>Pseudomonadota</taxon>
        <taxon>Gammaproteobacteria</taxon>
        <taxon>Enterobacterales</taxon>
        <taxon>Yersiniaceae</taxon>
        <taxon>Yersinia</taxon>
    </lineage>
</organism>
<keyword evidence="1" id="KW-0732">Signal</keyword>
<gene>
    <name evidence="2" type="ORF">N0H69_10285</name>
</gene>
<dbReference type="EMBL" id="CP104006">
    <property type="protein sequence ID" value="UWM47152.1"/>
    <property type="molecule type" value="Genomic_DNA"/>
</dbReference>
<dbReference type="InterPro" id="IPR011024">
    <property type="entry name" value="G_crystallin-like"/>
</dbReference>
<name>A0ABY5UUI8_9GAMM</name>
<evidence type="ECO:0000313" key="2">
    <source>
        <dbReference type="EMBL" id="UWM47152.1"/>
    </source>
</evidence>
<accession>A0ABY5UUI8</accession>
<dbReference type="Pfam" id="PF03995">
    <property type="entry name" value="Inhibitor_I36"/>
    <property type="match status" value="1"/>
</dbReference>
<feature type="chain" id="PRO_5045779227" evidence="1">
    <location>
        <begin position="21"/>
        <end position="806"/>
    </location>
</feature>
<dbReference type="Gene3D" id="2.60.20.10">
    <property type="entry name" value="Crystallins"/>
    <property type="match status" value="2"/>
</dbReference>
<feature type="signal peptide" evidence="1">
    <location>
        <begin position="1"/>
        <end position="20"/>
    </location>
</feature>
<dbReference type="SUPFAM" id="SSF49695">
    <property type="entry name" value="gamma-Crystallin-like"/>
    <property type="match status" value="2"/>
</dbReference>
<dbReference type="Proteomes" id="UP001057860">
    <property type="component" value="Chromosome"/>
</dbReference>
<keyword evidence="3" id="KW-1185">Reference proteome</keyword>